<comment type="caution">
    <text evidence="2">The sequence shown here is derived from an EMBL/GenBank/DDBJ whole genome shotgun (WGS) entry which is preliminary data.</text>
</comment>
<gene>
    <name evidence="2" type="ORF">EYF80_013096</name>
</gene>
<name>A0A4Z2IGS5_9TELE</name>
<dbReference type="EMBL" id="SRLO01000091">
    <property type="protein sequence ID" value="TNN76644.1"/>
    <property type="molecule type" value="Genomic_DNA"/>
</dbReference>
<dbReference type="AlphaFoldDB" id="A0A4Z2IGS5"/>
<accession>A0A4Z2IGS5</accession>
<reference evidence="2 3" key="1">
    <citation type="submission" date="2019-03" db="EMBL/GenBank/DDBJ databases">
        <title>First draft genome of Liparis tanakae, snailfish: a comprehensive survey of snailfish specific genes.</title>
        <authorList>
            <person name="Kim W."/>
            <person name="Song I."/>
            <person name="Jeong J.-H."/>
            <person name="Kim D."/>
            <person name="Kim S."/>
            <person name="Ryu S."/>
            <person name="Song J.Y."/>
            <person name="Lee S.K."/>
        </authorList>
    </citation>
    <scope>NUCLEOTIDE SEQUENCE [LARGE SCALE GENOMIC DNA]</scope>
    <source>
        <tissue evidence="2">Muscle</tissue>
    </source>
</reference>
<dbReference type="Proteomes" id="UP000314294">
    <property type="component" value="Unassembled WGS sequence"/>
</dbReference>
<evidence type="ECO:0000313" key="3">
    <source>
        <dbReference type="Proteomes" id="UP000314294"/>
    </source>
</evidence>
<feature type="compositionally biased region" description="Low complexity" evidence="1">
    <location>
        <begin position="23"/>
        <end position="38"/>
    </location>
</feature>
<proteinExistence type="predicted"/>
<feature type="region of interest" description="Disordered" evidence="1">
    <location>
        <begin position="1"/>
        <end position="38"/>
    </location>
</feature>
<keyword evidence="3" id="KW-1185">Reference proteome</keyword>
<protein>
    <submittedName>
        <fullName evidence="2">Uncharacterized protein</fullName>
    </submittedName>
</protein>
<sequence length="68" mass="7375">MISRKHREKHHPEQHTGPAAEMSSSTSPSSSFSSSSLFHLRSAPSPLGMFVAYVLTERPSGIYLTASS</sequence>
<evidence type="ECO:0000313" key="2">
    <source>
        <dbReference type="EMBL" id="TNN76644.1"/>
    </source>
</evidence>
<organism evidence="2 3">
    <name type="scientific">Liparis tanakae</name>
    <name type="common">Tanaka's snailfish</name>
    <dbReference type="NCBI Taxonomy" id="230148"/>
    <lineage>
        <taxon>Eukaryota</taxon>
        <taxon>Metazoa</taxon>
        <taxon>Chordata</taxon>
        <taxon>Craniata</taxon>
        <taxon>Vertebrata</taxon>
        <taxon>Euteleostomi</taxon>
        <taxon>Actinopterygii</taxon>
        <taxon>Neopterygii</taxon>
        <taxon>Teleostei</taxon>
        <taxon>Neoteleostei</taxon>
        <taxon>Acanthomorphata</taxon>
        <taxon>Eupercaria</taxon>
        <taxon>Perciformes</taxon>
        <taxon>Cottioidei</taxon>
        <taxon>Cottales</taxon>
        <taxon>Liparidae</taxon>
        <taxon>Liparis</taxon>
    </lineage>
</organism>
<evidence type="ECO:0000256" key="1">
    <source>
        <dbReference type="SAM" id="MobiDB-lite"/>
    </source>
</evidence>